<proteinExistence type="predicted"/>
<evidence type="ECO:0000313" key="2">
    <source>
        <dbReference type="Proteomes" id="UP000190539"/>
    </source>
</evidence>
<keyword evidence="2" id="KW-1185">Reference proteome</keyword>
<reference evidence="1 2" key="1">
    <citation type="submission" date="2017-02" db="EMBL/GenBank/DDBJ databases">
        <title>Draft Genome Sequence of Streptomyces tsukubaensis F601, a Producer of the immunosuppressant tacrolimus FK506.</title>
        <authorList>
            <person name="Zong G."/>
            <person name="Zhong C."/>
            <person name="Fu J."/>
            <person name="Qin R."/>
            <person name="Cao G."/>
        </authorList>
    </citation>
    <scope>NUCLEOTIDE SEQUENCE [LARGE SCALE GENOMIC DNA]</scope>
    <source>
        <strain evidence="1 2">F601</strain>
    </source>
</reference>
<gene>
    <name evidence="1" type="ORF">B1H18_29390</name>
</gene>
<sequence length="65" mass="6852">MGREICGAVAEVSPVVAGALRAAFFGSDFDGVTVVCALSPHHPQADHEGRLPNLGLSYLWRTEAT</sequence>
<organism evidence="1 2">
    <name type="scientific">Streptomyces tsukubensis</name>
    <dbReference type="NCBI Taxonomy" id="83656"/>
    <lineage>
        <taxon>Bacteria</taxon>
        <taxon>Bacillati</taxon>
        <taxon>Actinomycetota</taxon>
        <taxon>Actinomycetes</taxon>
        <taxon>Kitasatosporales</taxon>
        <taxon>Streptomycetaceae</taxon>
        <taxon>Streptomyces</taxon>
    </lineage>
</organism>
<dbReference type="EMBL" id="MVFC01000037">
    <property type="protein sequence ID" value="OON72509.1"/>
    <property type="molecule type" value="Genomic_DNA"/>
</dbReference>
<dbReference type="Proteomes" id="UP000190539">
    <property type="component" value="Unassembled WGS sequence"/>
</dbReference>
<name>A0A1V4A1M6_9ACTN</name>
<evidence type="ECO:0000313" key="1">
    <source>
        <dbReference type="EMBL" id="OON72509.1"/>
    </source>
</evidence>
<dbReference type="AlphaFoldDB" id="A0A1V4A1M6"/>
<accession>A0A1V4A1M6</accession>
<comment type="caution">
    <text evidence="1">The sequence shown here is derived from an EMBL/GenBank/DDBJ whole genome shotgun (WGS) entry which is preliminary data.</text>
</comment>
<protein>
    <submittedName>
        <fullName evidence="1">Uncharacterized protein</fullName>
    </submittedName>
</protein>